<proteinExistence type="predicted"/>
<comment type="caution">
    <text evidence="2">The sequence shown here is derived from an EMBL/GenBank/DDBJ whole genome shotgun (WGS) entry which is preliminary data.</text>
</comment>
<keyword evidence="3" id="KW-1185">Reference proteome</keyword>
<evidence type="ECO:0000313" key="2">
    <source>
        <dbReference type="EMBL" id="MCT2582966.1"/>
    </source>
</evidence>
<dbReference type="Proteomes" id="UP001156441">
    <property type="component" value="Unassembled WGS sequence"/>
</dbReference>
<gene>
    <name evidence="2" type="ORF">JT362_07535</name>
</gene>
<name>A0ABT2J525_9PSEU</name>
<dbReference type="RefSeq" id="WP_260190302.1">
    <property type="nucleotide sequence ID" value="NZ_JAFFZE010000006.1"/>
</dbReference>
<reference evidence="2 3" key="1">
    <citation type="submission" date="2021-02" db="EMBL/GenBank/DDBJ databases">
        <title>Actinophytocola xerophila sp. nov., isolated from soil of cotton cropping field.</title>
        <authorList>
            <person name="Huang R."/>
            <person name="Chen X."/>
            <person name="Ge X."/>
            <person name="Liu W."/>
        </authorList>
    </citation>
    <scope>NUCLEOTIDE SEQUENCE [LARGE SCALE GENOMIC DNA]</scope>
    <source>
        <strain evidence="2 3">S1-96</strain>
    </source>
</reference>
<dbReference type="InterPro" id="IPR025369">
    <property type="entry name" value="DUF4274"/>
</dbReference>
<evidence type="ECO:0000259" key="1">
    <source>
        <dbReference type="Pfam" id="PF14096"/>
    </source>
</evidence>
<organism evidence="2 3">
    <name type="scientific">Actinophytocola gossypii</name>
    <dbReference type="NCBI Taxonomy" id="2812003"/>
    <lineage>
        <taxon>Bacteria</taxon>
        <taxon>Bacillati</taxon>
        <taxon>Actinomycetota</taxon>
        <taxon>Actinomycetes</taxon>
        <taxon>Pseudonocardiales</taxon>
        <taxon>Pseudonocardiaceae</taxon>
    </lineage>
</organism>
<protein>
    <submittedName>
        <fullName evidence="2">DUF4274 domain-containing protein</fullName>
    </submittedName>
</protein>
<accession>A0ABT2J525</accession>
<sequence length="160" mass="17988">MSSEARDELVGRIIDHEDIDHEECARLVGELVTVEQLRGVVAEYNWDCGYEVPAAVVAHPACDRGLALLLFWEFDDGHLFLDESSSDRPAADDPAGRRYARTLFGRLRDGRYPSGSTVYDTGCFGEHLHPAGSGKARIRELRTRRKLEEFPEAFLRPELG</sequence>
<dbReference type="Pfam" id="PF14096">
    <property type="entry name" value="DUF4274"/>
    <property type="match status" value="1"/>
</dbReference>
<dbReference type="EMBL" id="JAFFZE010000006">
    <property type="protein sequence ID" value="MCT2582966.1"/>
    <property type="molecule type" value="Genomic_DNA"/>
</dbReference>
<evidence type="ECO:0000313" key="3">
    <source>
        <dbReference type="Proteomes" id="UP001156441"/>
    </source>
</evidence>
<feature type="domain" description="DUF4274" evidence="1">
    <location>
        <begin position="35"/>
        <end position="91"/>
    </location>
</feature>